<name>A0A920BW40_9BACI</name>
<reference evidence="3" key="1">
    <citation type="submission" date="2021-03" db="EMBL/GenBank/DDBJ databases">
        <title>Antimicrobial resistance genes in bacteria isolated from Japanese honey, and their potential for conferring macrolide and lincosamide resistance in the American foulbrood pathogen Paenibacillus larvae.</title>
        <authorList>
            <person name="Okamoto M."/>
            <person name="Kumagai M."/>
            <person name="Kanamori H."/>
            <person name="Takamatsu D."/>
        </authorList>
    </citation>
    <scope>NUCLEOTIDE SEQUENCE</scope>
    <source>
        <strain evidence="3">J27TS8</strain>
    </source>
</reference>
<dbReference type="SUPFAM" id="SSF51735">
    <property type="entry name" value="NAD(P)-binding Rossmann-fold domains"/>
    <property type="match status" value="1"/>
</dbReference>
<protein>
    <submittedName>
        <fullName evidence="3">UDP-glucose 4-epimerase</fullName>
    </submittedName>
</protein>
<evidence type="ECO:0000256" key="1">
    <source>
        <dbReference type="ARBA" id="ARBA00007637"/>
    </source>
</evidence>
<dbReference type="Proteomes" id="UP000682111">
    <property type="component" value="Unassembled WGS sequence"/>
</dbReference>
<evidence type="ECO:0000313" key="4">
    <source>
        <dbReference type="Proteomes" id="UP000682111"/>
    </source>
</evidence>
<comment type="caution">
    <text evidence="3">The sequence shown here is derived from an EMBL/GenBank/DDBJ whole genome shotgun (WGS) entry which is preliminary data.</text>
</comment>
<dbReference type="PANTHER" id="PTHR43000">
    <property type="entry name" value="DTDP-D-GLUCOSE 4,6-DEHYDRATASE-RELATED"/>
    <property type="match status" value="1"/>
</dbReference>
<accession>A0A920BW40</accession>
<evidence type="ECO:0000313" key="3">
    <source>
        <dbReference type="EMBL" id="GIN64057.1"/>
    </source>
</evidence>
<dbReference type="EMBL" id="BORC01000010">
    <property type="protein sequence ID" value="GIN64057.1"/>
    <property type="molecule type" value="Genomic_DNA"/>
</dbReference>
<organism evidence="3 4">
    <name type="scientific">Robertmurraya siralis</name>
    <dbReference type="NCBI Taxonomy" id="77777"/>
    <lineage>
        <taxon>Bacteria</taxon>
        <taxon>Bacillati</taxon>
        <taxon>Bacillota</taxon>
        <taxon>Bacilli</taxon>
        <taxon>Bacillales</taxon>
        <taxon>Bacillaceae</taxon>
        <taxon>Robertmurraya</taxon>
    </lineage>
</organism>
<comment type="similarity">
    <text evidence="1">Belongs to the NAD(P)-dependent epimerase/dehydratase family.</text>
</comment>
<dbReference type="Pfam" id="PF01370">
    <property type="entry name" value="Epimerase"/>
    <property type="match status" value="1"/>
</dbReference>
<dbReference type="Gene3D" id="3.40.50.720">
    <property type="entry name" value="NAD(P)-binding Rossmann-like Domain"/>
    <property type="match status" value="1"/>
</dbReference>
<feature type="domain" description="NAD-dependent epimerase/dehydratase" evidence="2">
    <location>
        <begin position="3"/>
        <end position="231"/>
    </location>
</feature>
<evidence type="ECO:0000259" key="2">
    <source>
        <dbReference type="Pfam" id="PF01370"/>
    </source>
</evidence>
<keyword evidence="4" id="KW-1185">Reference proteome</keyword>
<dbReference type="AlphaFoldDB" id="A0A920BW40"/>
<dbReference type="InterPro" id="IPR036291">
    <property type="entry name" value="NAD(P)-bd_dom_sf"/>
</dbReference>
<gene>
    <name evidence="3" type="ORF">J27TS8_40500</name>
</gene>
<sequence>MRVLIAGGSGFIGKHLVDYLTMRSIDVDILTRSTLAQKKMVINGKLVKAIRSNYLTEELVRIFSSYNCIINLAGVRFTKSKESSYKHYEENFKIAESIFEAAHLCNIRNVIQFSSISVYSEQDKIPWLESQHAVPKNFYGLSKLNIDNLVAFYNKNFNMNFKSFRLAQVIGIGERKGYMLDVFFQKAFKKMPIEIYGHGIGRRHYIYIKDILELVNICINNSSMMGIFNIGMNRDYSHKELAIKINHIFDNHHNIIEDLTKEEDKSVNLMDISKAKKELNWNPIWGIEDAIEDVREEMKWMYSNNST</sequence>
<proteinExistence type="inferred from homology"/>
<dbReference type="InterPro" id="IPR001509">
    <property type="entry name" value="Epimerase_deHydtase"/>
</dbReference>
<dbReference type="RefSeq" id="WP_212934368.1">
    <property type="nucleotide sequence ID" value="NZ_BORC01000010.1"/>
</dbReference>